<dbReference type="EMBL" id="WNKU01000006">
    <property type="protein sequence ID" value="MTV48843.1"/>
    <property type="molecule type" value="Genomic_DNA"/>
</dbReference>
<proteinExistence type="predicted"/>
<feature type="transmembrane region" description="Helical" evidence="1">
    <location>
        <begin position="462"/>
        <end position="480"/>
    </location>
</feature>
<evidence type="ECO:0000256" key="1">
    <source>
        <dbReference type="SAM" id="Phobius"/>
    </source>
</evidence>
<sequence length="591" mass="66816">MIKATGTYDRNEPLIPIVIGVTGHRDLRNGDRLSLEEQVRKIFNDLRSSYPHTPVVLLSPLAEGADRLVAQVALDCGCRLIVPLLEEGEANVTETDTESSRAEYLELVKKADRVVSIPLSVREGEPNSDALRYARIGAYIVRHSHILIALWDGVDNGRIGGSAHVVRFKCQGIGEPYAPPRNLLDPIDTGMVYHIVTPRDSNPTPKGKPFQLVTLFPGDGKKGAASANSERRIFEQIEAYNADAVELIPKKSEAICQSREWLWPGKEESVLTDRARSLLDHYALSDMMAIHFADIRRSAIGQLFALGLAAVLFFELYAHMFLESRLMLGLYPLTLFIAYLIYRRANSKNYQNKHLDYRALAEGLRIQFFWHLAGLDNEVADHYLRKQRNELLWLRNAIRFANIAAGCADGNQQMTMERDALSTSKERKLLELLNTHWIQNQCNFFEKASKRDRHKLEGFDRWIEIFFVGGLALSVIVVALDPYMHHLYEDFKHAFGVDLHHLLIVFMGFTPAIAATFEGYAEKSALSDQSKQYEVMSEIFQRAATEMSRCLVASDYSAAQGLVLELGKEALAENGDWVHLHRARPLQVRRA</sequence>
<dbReference type="OrthoDB" id="1795759at2"/>
<evidence type="ECO:0000313" key="2">
    <source>
        <dbReference type="EMBL" id="MTV48843.1"/>
    </source>
</evidence>
<keyword evidence="1" id="KW-1133">Transmembrane helix</keyword>
<name>A0A6I3SIY9_HELMO</name>
<protein>
    <recommendedName>
        <fullName evidence="4">SMODS and SLOG-associating 2TM effector domain-containing protein</fullName>
    </recommendedName>
</protein>
<organism evidence="2 3">
    <name type="scientific">Heliobacterium mobile</name>
    <name type="common">Heliobacillus mobilis</name>
    <dbReference type="NCBI Taxonomy" id="28064"/>
    <lineage>
        <taxon>Bacteria</taxon>
        <taxon>Bacillati</taxon>
        <taxon>Bacillota</taxon>
        <taxon>Clostridia</taxon>
        <taxon>Eubacteriales</taxon>
        <taxon>Heliobacteriaceae</taxon>
        <taxon>Heliobacterium</taxon>
    </lineage>
</organism>
<accession>A0A6I3SIY9</accession>
<dbReference type="RefSeq" id="WP_155475941.1">
    <property type="nucleotide sequence ID" value="NZ_WNKU01000006.1"/>
</dbReference>
<feature type="transmembrane region" description="Helical" evidence="1">
    <location>
        <begin position="299"/>
        <end position="318"/>
    </location>
</feature>
<keyword evidence="1" id="KW-0812">Transmembrane</keyword>
<reference evidence="2 3" key="1">
    <citation type="submission" date="2019-11" db="EMBL/GenBank/DDBJ databases">
        <title>Whole-genome sequence of a the green, strictly anaerobic photosynthetic bacterium Heliobacillus mobilis DSM 6151.</title>
        <authorList>
            <person name="Kyndt J.A."/>
            <person name="Meyer T.E."/>
        </authorList>
    </citation>
    <scope>NUCLEOTIDE SEQUENCE [LARGE SCALE GENOMIC DNA]</scope>
    <source>
        <strain evidence="2 3">DSM 6151</strain>
    </source>
</reference>
<keyword evidence="1" id="KW-0472">Membrane</keyword>
<dbReference type="Proteomes" id="UP000430670">
    <property type="component" value="Unassembled WGS sequence"/>
</dbReference>
<comment type="caution">
    <text evidence="2">The sequence shown here is derived from an EMBL/GenBank/DDBJ whole genome shotgun (WGS) entry which is preliminary data.</text>
</comment>
<feature type="transmembrane region" description="Helical" evidence="1">
    <location>
        <begin position="324"/>
        <end position="342"/>
    </location>
</feature>
<keyword evidence="3" id="KW-1185">Reference proteome</keyword>
<dbReference type="AlphaFoldDB" id="A0A6I3SIY9"/>
<feature type="transmembrane region" description="Helical" evidence="1">
    <location>
        <begin position="500"/>
        <end position="521"/>
    </location>
</feature>
<evidence type="ECO:0000313" key="3">
    <source>
        <dbReference type="Proteomes" id="UP000430670"/>
    </source>
</evidence>
<evidence type="ECO:0008006" key="4">
    <source>
        <dbReference type="Google" id="ProtNLM"/>
    </source>
</evidence>
<dbReference type="Gene3D" id="3.40.50.450">
    <property type="match status" value="1"/>
</dbReference>
<gene>
    <name evidence="2" type="ORF">GJ688_07590</name>
</gene>
<dbReference type="SUPFAM" id="SSF102405">
    <property type="entry name" value="MCP/YpsA-like"/>
    <property type="match status" value="1"/>
</dbReference>